<dbReference type="GO" id="GO:0120159">
    <property type="term" value="F:rRNA pseudouridine synthase activity"/>
    <property type="evidence" value="ECO:0007669"/>
    <property type="project" value="UniProtKB-ARBA"/>
</dbReference>
<dbReference type="PROSITE" id="PS50889">
    <property type="entry name" value="S4"/>
    <property type="match status" value="1"/>
</dbReference>
<evidence type="ECO:0000256" key="4">
    <source>
        <dbReference type="ARBA" id="ARBA00031870"/>
    </source>
</evidence>
<evidence type="ECO:0000256" key="2">
    <source>
        <dbReference type="ARBA" id="ARBA00010876"/>
    </source>
</evidence>
<dbReference type="PANTHER" id="PTHR21600:SF87">
    <property type="entry name" value="RNA PSEUDOURIDYLATE SYNTHASE DOMAIN-CONTAINING PROTEIN 1"/>
    <property type="match status" value="1"/>
</dbReference>
<evidence type="ECO:0000256" key="3">
    <source>
        <dbReference type="ARBA" id="ARBA00023235"/>
    </source>
</evidence>
<dbReference type="CDD" id="cd02869">
    <property type="entry name" value="PseudoU_synth_RluA_like"/>
    <property type="match status" value="1"/>
</dbReference>
<dbReference type="Gene3D" id="3.10.290.10">
    <property type="entry name" value="RNA-binding S4 domain"/>
    <property type="match status" value="1"/>
</dbReference>
<accession>A0A9D1EBU2</accession>
<comment type="caution">
    <text evidence="8">The sequence shown here is derived from an EMBL/GenBank/DDBJ whole genome shotgun (WGS) entry which is preliminary data.</text>
</comment>
<evidence type="ECO:0000259" key="7">
    <source>
        <dbReference type="SMART" id="SM00363"/>
    </source>
</evidence>
<protein>
    <recommendedName>
        <fullName evidence="4">RNA pseudouridylate synthase</fullName>
    </recommendedName>
    <alternativeName>
        <fullName evidence="5">RNA-uridine isomerase</fullName>
    </alternativeName>
</protein>
<dbReference type="InterPro" id="IPR020103">
    <property type="entry name" value="PsdUridine_synth_cat_dom_sf"/>
</dbReference>
<reference evidence="8" key="2">
    <citation type="journal article" date="2021" name="PeerJ">
        <title>Extensive microbial diversity within the chicken gut microbiome revealed by metagenomics and culture.</title>
        <authorList>
            <person name="Gilroy R."/>
            <person name="Ravi A."/>
            <person name="Getino M."/>
            <person name="Pursley I."/>
            <person name="Horton D.L."/>
            <person name="Alikhan N.F."/>
            <person name="Baker D."/>
            <person name="Gharbi K."/>
            <person name="Hall N."/>
            <person name="Watson M."/>
            <person name="Adriaenssens E.M."/>
            <person name="Foster-Nyarko E."/>
            <person name="Jarju S."/>
            <person name="Secka A."/>
            <person name="Antonio M."/>
            <person name="Oren A."/>
            <person name="Chaudhuri R.R."/>
            <person name="La Ragione R."/>
            <person name="Hildebrand F."/>
            <person name="Pallen M.J."/>
        </authorList>
    </citation>
    <scope>NUCLEOTIDE SEQUENCE</scope>
    <source>
        <strain evidence="8">ChiSjej5B23-6657</strain>
    </source>
</reference>
<name>A0A9D1EBU2_9FIRM</name>
<evidence type="ECO:0000256" key="5">
    <source>
        <dbReference type="ARBA" id="ARBA00033164"/>
    </source>
</evidence>
<keyword evidence="6" id="KW-0694">RNA-binding</keyword>
<evidence type="ECO:0000256" key="6">
    <source>
        <dbReference type="PROSITE-ProRule" id="PRU00182"/>
    </source>
</evidence>
<dbReference type="PANTHER" id="PTHR21600">
    <property type="entry name" value="MITOCHONDRIAL RNA PSEUDOURIDINE SYNTHASE"/>
    <property type="match status" value="1"/>
</dbReference>
<dbReference type="InterPro" id="IPR006145">
    <property type="entry name" value="PsdUridine_synth_RsuA/RluA"/>
</dbReference>
<sequence length="321" mass="36250">MRELVIGREEAHQRLDKYLQKYFENASAGFLYKMMRKKNIVRNGKKVQGKEILCEGDVIRVFFSDETFAAMRGGERALGLYEKLAELEDKDVDVIYEDADILAVNKPAGILSQKAKDTDISMNEEILAWLIHRGKLTPENFALFHPSVANRLDRNTTGLLLAGKTLRGQQALSQQLRDRSLRKIYHCIVAGEVASGGHLAGYLWKDEQKNQVVVLAEQRPGAKYVETAYEPLAVGKGLSLLQVDLLTGRAHQIRAHLAAIGHPVIGDFKYGDRKLNEKYRRRFQVTSQLLHACEITLTDGTVITAPYPPVFQTVLRYLRES</sequence>
<dbReference type="SMART" id="SM00363">
    <property type="entry name" value="S4"/>
    <property type="match status" value="1"/>
</dbReference>
<gene>
    <name evidence="8" type="ORF">IAA55_11300</name>
</gene>
<organism evidence="8 9">
    <name type="scientific">Candidatus Pullilachnospira gallistercoris</name>
    <dbReference type="NCBI Taxonomy" id="2840911"/>
    <lineage>
        <taxon>Bacteria</taxon>
        <taxon>Bacillati</taxon>
        <taxon>Bacillota</taxon>
        <taxon>Clostridia</taxon>
        <taxon>Lachnospirales</taxon>
        <taxon>Lachnospiraceae</taxon>
        <taxon>Lachnospiraceae incertae sedis</taxon>
        <taxon>Candidatus Pullilachnospira</taxon>
    </lineage>
</organism>
<dbReference type="PROSITE" id="PS01129">
    <property type="entry name" value="PSI_RLU"/>
    <property type="match status" value="1"/>
</dbReference>
<evidence type="ECO:0000313" key="8">
    <source>
        <dbReference type="EMBL" id="HIR71848.1"/>
    </source>
</evidence>
<reference evidence="8" key="1">
    <citation type="submission" date="2020-10" db="EMBL/GenBank/DDBJ databases">
        <authorList>
            <person name="Gilroy R."/>
        </authorList>
    </citation>
    <scope>NUCLEOTIDE SEQUENCE</scope>
    <source>
        <strain evidence="8">ChiSjej5B23-6657</strain>
    </source>
</reference>
<dbReference type="AlphaFoldDB" id="A0A9D1EBU2"/>
<dbReference type="InterPro" id="IPR036986">
    <property type="entry name" value="S4_RNA-bd_sf"/>
</dbReference>
<dbReference type="SUPFAM" id="SSF55120">
    <property type="entry name" value="Pseudouridine synthase"/>
    <property type="match status" value="1"/>
</dbReference>
<keyword evidence="3" id="KW-0413">Isomerase</keyword>
<dbReference type="Pfam" id="PF00849">
    <property type="entry name" value="PseudoU_synth_2"/>
    <property type="match status" value="1"/>
</dbReference>
<dbReference type="Proteomes" id="UP000823912">
    <property type="component" value="Unassembled WGS sequence"/>
</dbReference>
<dbReference type="GO" id="GO:0003723">
    <property type="term" value="F:RNA binding"/>
    <property type="evidence" value="ECO:0007669"/>
    <property type="project" value="UniProtKB-KW"/>
</dbReference>
<dbReference type="InterPro" id="IPR002942">
    <property type="entry name" value="S4_RNA-bd"/>
</dbReference>
<evidence type="ECO:0000313" key="9">
    <source>
        <dbReference type="Proteomes" id="UP000823912"/>
    </source>
</evidence>
<evidence type="ECO:0000256" key="1">
    <source>
        <dbReference type="ARBA" id="ARBA00000073"/>
    </source>
</evidence>
<comment type="similarity">
    <text evidence="2">Belongs to the pseudouridine synthase RluA family.</text>
</comment>
<dbReference type="EMBL" id="DVHM01000189">
    <property type="protein sequence ID" value="HIR71848.1"/>
    <property type="molecule type" value="Genomic_DNA"/>
</dbReference>
<dbReference type="GO" id="GO:0000455">
    <property type="term" value="P:enzyme-directed rRNA pseudouridine synthesis"/>
    <property type="evidence" value="ECO:0007669"/>
    <property type="project" value="UniProtKB-ARBA"/>
</dbReference>
<comment type="catalytic activity">
    <reaction evidence="1">
        <text>a uridine in RNA = a pseudouridine in RNA</text>
        <dbReference type="Rhea" id="RHEA:48348"/>
        <dbReference type="Rhea" id="RHEA-COMP:12068"/>
        <dbReference type="Rhea" id="RHEA-COMP:12069"/>
        <dbReference type="ChEBI" id="CHEBI:65314"/>
        <dbReference type="ChEBI" id="CHEBI:65315"/>
    </reaction>
</comment>
<feature type="domain" description="RNA-binding S4" evidence="7">
    <location>
        <begin position="13"/>
        <end position="68"/>
    </location>
</feature>
<dbReference type="Gene3D" id="3.30.2350.10">
    <property type="entry name" value="Pseudouridine synthase"/>
    <property type="match status" value="1"/>
</dbReference>
<dbReference type="InterPro" id="IPR050188">
    <property type="entry name" value="RluA_PseudoU_synthase"/>
</dbReference>
<dbReference type="InterPro" id="IPR006224">
    <property type="entry name" value="PsdUridine_synth_RluA-like_CS"/>
</dbReference>
<proteinExistence type="inferred from homology"/>